<evidence type="ECO:0000259" key="2">
    <source>
        <dbReference type="Pfam" id="PF24883"/>
    </source>
</evidence>
<dbReference type="Pfam" id="PF25053">
    <property type="entry name" value="DUF7791"/>
    <property type="match status" value="1"/>
</dbReference>
<reference evidence="4 5" key="1">
    <citation type="submission" date="2017-12" db="EMBL/GenBank/DDBJ databases">
        <title>Comparative genomics of Botrytis spp.</title>
        <authorList>
            <person name="Valero-Jimenez C.A."/>
            <person name="Tapia P."/>
            <person name="Veloso J."/>
            <person name="Silva-Moreno E."/>
            <person name="Staats M."/>
            <person name="Valdes J.H."/>
            <person name="Van Kan J.A.L."/>
        </authorList>
    </citation>
    <scope>NUCLEOTIDE SEQUENCE [LARGE SCALE GENOMIC DNA]</scope>
    <source>
        <strain evidence="4 5">Be9601</strain>
    </source>
</reference>
<feature type="domain" description="DUF7791" evidence="3">
    <location>
        <begin position="534"/>
        <end position="676"/>
    </location>
</feature>
<dbReference type="PANTHER" id="PTHR10039">
    <property type="entry name" value="AMELOGENIN"/>
    <property type="match status" value="1"/>
</dbReference>
<keyword evidence="1" id="KW-0677">Repeat</keyword>
<dbReference type="STRING" id="278938.A0A4Z1JPZ2"/>
<dbReference type="InterPro" id="IPR056693">
    <property type="entry name" value="DUF7791"/>
</dbReference>
<dbReference type="InterPro" id="IPR027417">
    <property type="entry name" value="P-loop_NTPase"/>
</dbReference>
<dbReference type="Gene3D" id="3.40.50.300">
    <property type="entry name" value="P-loop containing nucleotide triphosphate hydrolases"/>
    <property type="match status" value="1"/>
</dbReference>
<evidence type="ECO:0000313" key="4">
    <source>
        <dbReference type="EMBL" id="TGO75665.1"/>
    </source>
</evidence>
<evidence type="ECO:0000313" key="5">
    <source>
        <dbReference type="Proteomes" id="UP000297229"/>
    </source>
</evidence>
<sequence>MLDPLTSISLASAIVQFIDFGSKLVADGREIYENGTLTYHQELDLITKDLQTLAEEIELRLVPATTILADELALRELAIKAKELADQLLTVLDTVKSTDGQSVLQSFRLALRNARKKGKIQDTEKRLNKLRKQINTRMITILSHKQLGVFGAVTNVLEEIRRNDMNIDNKIERLRTDLLRSLETKLYAGTNDTIPKQCDKLVSEAQRVTTSYEVLRSLHFKTIKDREARIKSAHNHTFDWIFDDSDTVTGHQTQFQDWLRNGNGIYWISGKAGCGKSTLMKYLCSDARTKDHLKNWTGTSNIFIASYFFWGSGNKMQKSQLGLLQSLLYQIINQYPEIISRVCPSRWTVVRKHEDESDPWSLPELSETFDRIVTEEHAWSTRFCFFVDGLDEYDTQYGEYTDLIKILRSLATSSVIKLCVSSRPWNVFLEAFDDGDIPKLVVQEYTKPDIELYVKNRLEDDVRFVRLSKKDNQYQQLVQGIVEKANGVFLWVYLVVNSLLRGFTDDNDISTLRGRLEHLPADLGDYFRQMLETIEDVYRVQTAQIFQIAVISSYPLPLLLFNFLAQVTNAPHSQIDNKTQVQRFTSQDIITVTEKMKTYINARCKDLLEIYVDNDPEEASCLRNKVGFLHRTAKDFLMTKDIQEVLESRLPSKFDARITLCNLYLRQLESLPLKEDHGSWLLTRISTMTRELVYYLFEAERINGVAEVLLLDELHQTLSTRAQELHRLPRAAFQNHILAHYNTTTFAKLIIEGQLVLYLEHLVRRETWLLGSEPLLNYTLLNFGKVPPQRLHYEADVTVAMVRILLERGVKPDEATWWEFLVSFDKISRPAYRDHLDEVFDISKMLLEHGADPDYEFDMQEGECTRTPMGAQGGIRDTREWVWQNSAPRIANHRSYSQEQTQTFKLKVVSLATTYSEIESADAVCIDGSIISLMKRIIDFQ</sequence>
<accession>A0A4Z1JPZ2</accession>
<keyword evidence="5" id="KW-1185">Reference proteome</keyword>
<proteinExistence type="predicted"/>
<gene>
    <name evidence="4" type="ORF">BELL_0199g00010</name>
</gene>
<protein>
    <submittedName>
        <fullName evidence="4">Uncharacterized protein</fullName>
    </submittedName>
</protein>
<organism evidence="4 5">
    <name type="scientific">Botrytis elliptica</name>
    <dbReference type="NCBI Taxonomy" id="278938"/>
    <lineage>
        <taxon>Eukaryota</taxon>
        <taxon>Fungi</taxon>
        <taxon>Dikarya</taxon>
        <taxon>Ascomycota</taxon>
        <taxon>Pezizomycotina</taxon>
        <taxon>Leotiomycetes</taxon>
        <taxon>Helotiales</taxon>
        <taxon>Sclerotiniaceae</taxon>
        <taxon>Botrytis</taxon>
    </lineage>
</organism>
<dbReference type="Proteomes" id="UP000297229">
    <property type="component" value="Unassembled WGS sequence"/>
</dbReference>
<evidence type="ECO:0000256" key="1">
    <source>
        <dbReference type="ARBA" id="ARBA00022737"/>
    </source>
</evidence>
<evidence type="ECO:0000259" key="3">
    <source>
        <dbReference type="Pfam" id="PF25053"/>
    </source>
</evidence>
<name>A0A4Z1JPZ2_9HELO</name>
<dbReference type="PANTHER" id="PTHR10039:SF5">
    <property type="entry name" value="NACHT DOMAIN-CONTAINING PROTEIN"/>
    <property type="match status" value="1"/>
</dbReference>
<dbReference type="InterPro" id="IPR056884">
    <property type="entry name" value="NPHP3-like_N"/>
</dbReference>
<dbReference type="AlphaFoldDB" id="A0A4Z1JPZ2"/>
<comment type="caution">
    <text evidence="4">The sequence shown here is derived from an EMBL/GenBank/DDBJ whole genome shotgun (WGS) entry which is preliminary data.</text>
</comment>
<feature type="domain" description="Nephrocystin 3-like N-terminal" evidence="2">
    <location>
        <begin position="252"/>
        <end position="423"/>
    </location>
</feature>
<dbReference type="SUPFAM" id="SSF52540">
    <property type="entry name" value="P-loop containing nucleoside triphosphate hydrolases"/>
    <property type="match status" value="1"/>
</dbReference>
<dbReference type="EMBL" id="PQXM01000198">
    <property type="protein sequence ID" value="TGO75665.1"/>
    <property type="molecule type" value="Genomic_DNA"/>
</dbReference>
<dbReference type="Pfam" id="PF24883">
    <property type="entry name" value="NPHP3_N"/>
    <property type="match status" value="1"/>
</dbReference>